<evidence type="ECO:0000256" key="2">
    <source>
        <dbReference type="ARBA" id="ARBA00022676"/>
    </source>
</evidence>
<comment type="subcellular location">
    <subcellularLocation>
        <location evidence="1">Membrane</location>
        <topology evidence="1">Single-pass type II membrane protein</topology>
    </subcellularLocation>
</comment>
<keyword evidence="6" id="KW-0812">Transmembrane</keyword>
<comment type="caution">
    <text evidence="7">The sequence shown here is derived from an EMBL/GenBank/DDBJ whole genome shotgun (WGS) entry which is preliminary data.</text>
</comment>
<keyword evidence="8" id="KW-1185">Reference proteome</keyword>
<gene>
    <name evidence="7" type="ORF">STAS_31024</name>
</gene>
<dbReference type="Pfam" id="PF02485">
    <property type="entry name" value="Branch"/>
    <property type="match status" value="1"/>
</dbReference>
<dbReference type="Proteomes" id="UP000325081">
    <property type="component" value="Unassembled WGS sequence"/>
</dbReference>
<organism evidence="7 8">
    <name type="scientific">Striga asiatica</name>
    <name type="common">Asiatic witchweed</name>
    <name type="synonym">Buchnera asiatica</name>
    <dbReference type="NCBI Taxonomy" id="4170"/>
    <lineage>
        <taxon>Eukaryota</taxon>
        <taxon>Viridiplantae</taxon>
        <taxon>Streptophyta</taxon>
        <taxon>Embryophyta</taxon>
        <taxon>Tracheophyta</taxon>
        <taxon>Spermatophyta</taxon>
        <taxon>Magnoliopsida</taxon>
        <taxon>eudicotyledons</taxon>
        <taxon>Gunneridae</taxon>
        <taxon>Pentapetalae</taxon>
        <taxon>asterids</taxon>
        <taxon>lamiids</taxon>
        <taxon>Lamiales</taxon>
        <taxon>Orobanchaceae</taxon>
        <taxon>Buchnereae</taxon>
        <taxon>Striga</taxon>
    </lineage>
</organism>
<keyword evidence="3 7" id="KW-0808">Transferase</keyword>
<dbReference type="GO" id="GO:0016757">
    <property type="term" value="F:glycosyltransferase activity"/>
    <property type="evidence" value="ECO:0007669"/>
    <property type="project" value="UniProtKB-KW"/>
</dbReference>
<evidence type="ECO:0000313" key="8">
    <source>
        <dbReference type="Proteomes" id="UP000325081"/>
    </source>
</evidence>
<evidence type="ECO:0000256" key="3">
    <source>
        <dbReference type="ARBA" id="ARBA00022679"/>
    </source>
</evidence>
<protein>
    <submittedName>
        <fullName evidence="7">Core-2/I-branching beta-1,6-N-acetylglucosaminyltransferase family protein</fullName>
    </submittedName>
</protein>
<dbReference type="EMBL" id="BKCP01010626">
    <property type="protein sequence ID" value="GER53497.1"/>
    <property type="molecule type" value="Genomic_DNA"/>
</dbReference>
<dbReference type="InterPro" id="IPR044174">
    <property type="entry name" value="BC10-like"/>
</dbReference>
<dbReference type="OrthoDB" id="191334at2759"/>
<keyword evidence="2 7" id="KW-0328">Glycosyltransferase</keyword>
<feature type="transmembrane region" description="Helical" evidence="6">
    <location>
        <begin position="36"/>
        <end position="56"/>
    </location>
</feature>
<dbReference type="PANTHER" id="PTHR31042">
    <property type="entry name" value="CORE-2/I-BRANCHING BETA-1,6-N-ACETYLGLUCOSAMINYLTRANSFERASE FAMILY PROTEIN-RELATED"/>
    <property type="match status" value="1"/>
</dbReference>
<dbReference type="PANTHER" id="PTHR31042:SF122">
    <property type="entry name" value="CORE-2_I-BRANCHING ENZYME"/>
    <property type="match status" value="1"/>
</dbReference>
<reference evidence="8" key="1">
    <citation type="journal article" date="2019" name="Curr. Biol.">
        <title>Genome Sequence of Striga asiatica Provides Insight into the Evolution of Plant Parasitism.</title>
        <authorList>
            <person name="Yoshida S."/>
            <person name="Kim S."/>
            <person name="Wafula E.K."/>
            <person name="Tanskanen J."/>
            <person name="Kim Y.M."/>
            <person name="Honaas L."/>
            <person name="Yang Z."/>
            <person name="Spallek T."/>
            <person name="Conn C.E."/>
            <person name="Ichihashi Y."/>
            <person name="Cheong K."/>
            <person name="Cui S."/>
            <person name="Der J.P."/>
            <person name="Gundlach H."/>
            <person name="Jiao Y."/>
            <person name="Hori C."/>
            <person name="Ishida J.K."/>
            <person name="Kasahara H."/>
            <person name="Kiba T."/>
            <person name="Kim M.S."/>
            <person name="Koo N."/>
            <person name="Laohavisit A."/>
            <person name="Lee Y.H."/>
            <person name="Lumba S."/>
            <person name="McCourt P."/>
            <person name="Mortimer J.C."/>
            <person name="Mutuku J.M."/>
            <person name="Nomura T."/>
            <person name="Sasaki-Sekimoto Y."/>
            <person name="Seto Y."/>
            <person name="Wang Y."/>
            <person name="Wakatake T."/>
            <person name="Sakakibara H."/>
            <person name="Demura T."/>
            <person name="Yamaguchi S."/>
            <person name="Yoneyama K."/>
            <person name="Manabe R.I."/>
            <person name="Nelson D.C."/>
            <person name="Schulman A.H."/>
            <person name="Timko M.P."/>
            <person name="dePamphilis C.W."/>
            <person name="Choi D."/>
            <person name="Shirasu K."/>
        </authorList>
    </citation>
    <scope>NUCLEOTIDE SEQUENCE [LARGE SCALE GENOMIC DNA]</scope>
    <source>
        <strain evidence="8">cv. UVA1</strain>
    </source>
</reference>
<name>A0A5A7RA84_STRAF</name>
<evidence type="ECO:0000256" key="5">
    <source>
        <dbReference type="ARBA" id="ARBA00023180"/>
    </source>
</evidence>
<dbReference type="InterPro" id="IPR003406">
    <property type="entry name" value="Glyco_trans_14"/>
</dbReference>
<proteinExistence type="predicted"/>
<sequence>MELKMQQRLGSLSALEECNEHIARTISQPNRLPLKLLQFLLILLGLAIVCSFLGFYTTRYLKVPAEITIIQSRMQPCAQEPETLSRWIKPPLDLSHQMNDTELFWRASFVPAVKTYPFKRIPKIAFMFLTRGPLPLAPLWEKFFEGYEKLYSIYVHTSPYYLPGFSPSSIFYGRQIPSQWGKISMGDAERRLLANALLDFSNEWFVLVSEACIPIRNFSTVYRYISGTPLSFMGSYDERSPSGRGRYNGKMAPLINLTNWRKGPQWFEVGRELAVRIIQDTVYYPKFQRFCRPNCFSDEHYFPTMLTIESPHQLANRSLTWVDWLGDGPHPATFEPEDLDEWFFMFINEDRDGCLYNNRSTSMCYMFARKFAPRALDSLMGNSNEWFGF</sequence>
<dbReference type="GO" id="GO:0016020">
    <property type="term" value="C:membrane"/>
    <property type="evidence" value="ECO:0007669"/>
    <property type="project" value="UniProtKB-SubCell"/>
</dbReference>
<accession>A0A5A7RA84</accession>
<keyword evidence="5" id="KW-0325">Glycoprotein</keyword>
<evidence type="ECO:0000313" key="7">
    <source>
        <dbReference type="EMBL" id="GER53497.1"/>
    </source>
</evidence>
<evidence type="ECO:0000256" key="6">
    <source>
        <dbReference type="SAM" id="Phobius"/>
    </source>
</evidence>
<evidence type="ECO:0000256" key="4">
    <source>
        <dbReference type="ARBA" id="ARBA00023136"/>
    </source>
</evidence>
<keyword evidence="4 6" id="KW-0472">Membrane</keyword>
<keyword evidence="6" id="KW-1133">Transmembrane helix</keyword>
<dbReference type="AlphaFoldDB" id="A0A5A7RA84"/>
<evidence type="ECO:0000256" key="1">
    <source>
        <dbReference type="ARBA" id="ARBA00004606"/>
    </source>
</evidence>